<dbReference type="NCBIfam" id="TIGR00220">
    <property type="entry name" value="mscL"/>
    <property type="match status" value="1"/>
</dbReference>
<dbReference type="InterPro" id="IPR001185">
    <property type="entry name" value="MS_channel"/>
</dbReference>
<evidence type="ECO:0000256" key="11">
    <source>
        <dbReference type="SAM" id="Phobius"/>
    </source>
</evidence>
<dbReference type="SUPFAM" id="SSF81330">
    <property type="entry name" value="Gated mechanosensitive channel"/>
    <property type="match status" value="1"/>
</dbReference>
<comment type="similarity">
    <text evidence="2">Belongs to the MscL family.</text>
</comment>
<evidence type="ECO:0000256" key="2">
    <source>
        <dbReference type="ARBA" id="ARBA00007254"/>
    </source>
</evidence>
<dbReference type="InterPro" id="IPR019823">
    <property type="entry name" value="Mechanosensitive_channel_CS"/>
</dbReference>
<keyword evidence="13" id="KW-1185">Reference proteome</keyword>
<reference evidence="12" key="1">
    <citation type="submission" date="2020-11" db="EMBL/GenBank/DDBJ databases">
        <title>Chlorella ohadii genome sequencing and assembly.</title>
        <authorList>
            <person name="Murik O."/>
            <person name="Treves H."/>
            <person name="Kedem I."/>
            <person name="Shotland Y."/>
            <person name="Kaplan A."/>
        </authorList>
    </citation>
    <scope>NUCLEOTIDE SEQUENCE</scope>
    <source>
        <strain evidence="12">1</strain>
    </source>
</reference>
<protein>
    <recommendedName>
        <fullName evidence="14">Large-conductance mechanosensitive channel</fullName>
    </recommendedName>
</protein>
<evidence type="ECO:0000256" key="3">
    <source>
        <dbReference type="ARBA" id="ARBA00022448"/>
    </source>
</evidence>
<evidence type="ECO:0000256" key="5">
    <source>
        <dbReference type="ARBA" id="ARBA00022692"/>
    </source>
</evidence>
<evidence type="ECO:0000256" key="9">
    <source>
        <dbReference type="ARBA" id="ARBA00023303"/>
    </source>
</evidence>
<dbReference type="Pfam" id="PF01741">
    <property type="entry name" value="MscL"/>
    <property type="match status" value="1"/>
</dbReference>
<keyword evidence="6 11" id="KW-1133">Transmembrane helix</keyword>
<evidence type="ECO:0000256" key="10">
    <source>
        <dbReference type="SAM" id="MobiDB-lite"/>
    </source>
</evidence>
<evidence type="ECO:0000313" key="12">
    <source>
        <dbReference type="EMBL" id="KAI7842318.1"/>
    </source>
</evidence>
<dbReference type="GO" id="GO:0008381">
    <property type="term" value="F:mechanosensitive monoatomic ion channel activity"/>
    <property type="evidence" value="ECO:0007669"/>
    <property type="project" value="InterPro"/>
</dbReference>
<dbReference type="GO" id="GO:0005886">
    <property type="term" value="C:plasma membrane"/>
    <property type="evidence" value="ECO:0007669"/>
    <property type="project" value="UniProtKB-SubCell"/>
</dbReference>
<evidence type="ECO:0000256" key="6">
    <source>
        <dbReference type="ARBA" id="ARBA00022989"/>
    </source>
</evidence>
<dbReference type="PRINTS" id="PR01264">
    <property type="entry name" value="MECHCHANNEL"/>
</dbReference>
<keyword evidence="5 11" id="KW-0812">Transmembrane</keyword>
<keyword evidence="8 11" id="KW-0472">Membrane</keyword>
<dbReference type="PANTHER" id="PTHR30266">
    <property type="entry name" value="MECHANOSENSITIVE CHANNEL MSCL"/>
    <property type="match status" value="1"/>
</dbReference>
<dbReference type="InterPro" id="IPR037673">
    <property type="entry name" value="MSC/AndL"/>
</dbReference>
<accession>A0AAD5DTQ5</accession>
<evidence type="ECO:0000313" key="13">
    <source>
        <dbReference type="Proteomes" id="UP001205105"/>
    </source>
</evidence>
<evidence type="ECO:0008006" key="14">
    <source>
        <dbReference type="Google" id="ProtNLM"/>
    </source>
</evidence>
<dbReference type="HAMAP" id="MF_00115">
    <property type="entry name" value="MscL"/>
    <property type="match status" value="1"/>
</dbReference>
<dbReference type="PANTHER" id="PTHR30266:SF2">
    <property type="entry name" value="LARGE-CONDUCTANCE MECHANOSENSITIVE CHANNEL"/>
    <property type="match status" value="1"/>
</dbReference>
<name>A0AAD5DTQ5_9CHLO</name>
<sequence>MACCLRPGGCAASCAVPSCTSANVRAGASRAAIQTYGCLGSVCSGFRDFVLRGNVIDLAVAIVVGTSFTALVNALVADWLTPIIGVIFGDLDGTFGDLSFTIRQSVFRYGHFLNVLLSFVFVCISMYFLIVLPVNALMKAYFPAKKTRPCPECCSDIPTKAKRCKFCCAPVEPLPPTKSEKQLQVAAEDNGDEIITRSKTAPAAPAGDDAKLEVEAKGTSPAVARSQSAPLPLCDKV</sequence>
<dbReference type="PROSITE" id="PS01327">
    <property type="entry name" value="MSCL"/>
    <property type="match status" value="1"/>
</dbReference>
<feature type="transmembrane region" description="Helical" evidence="11">
    <location>
        <begin position="115"/>
        <end position="138"/>
    </location>
</feature>
<keyword evidence="7" id="KW-0406">Ion transport</keyword>
<keyword evidence="3" id="KW-0813">Transport</keyword>
<evidence type="ECO:0000256" key="8">
    <source>
        <dbReference type="ARBA" id="ARBA00023136"/>
    </source>
</evidence>
<dbReference type="Gene3D" id="1.10.1200.120">
    <property type="entry name" value="Large-conductance mechanosensitive channel, MscL, domain 1"/>
    <property type="match status" value="1"/>
</dbReference>
<comment type="caution">
    <text evidence="12">The sequence shown here is derived from an EMBL/GenBank/DDBJ whole genome shotgun (WGS) entry which is preliminary data.</text>
</comment>
<dbReference type="EMBL" id="JADXDR010000053">
    <property type="protein sequence ID" value="KAI7842318.1"/>
    <property type="molecule type" value="Genomic_DNA"/>
</dbReference>
<feature type="region of interest" description="Disordered" evidence="10">
    <location>
        <begin position="196"/>
        <end position="237"/>
    </location>
</feature>
<evidence type="ECO:0000256" key="1">
    <source>
        <dbReference type="ARBA" id="ARBA00004651"/>
    </source>
</evidence>
<evidence type="ECO:0000256" key="4">
    <source>
        <dbReference type="ARBA" id="ARBA00022475"/>
    </source>
</evidence>
<dbReference type="InterPro" id="IPR036019">
    <property type="entry name" value="MscL_channel"/>
</dbReference>
<dbReference type="Proteomes" id="UP001205105">
    <property type="component" value="Unassembled WGS sequence"/>
</dbReference>
<evidence type="ECO:0000256" key="7">
    <source>
        <dbReference type="ARBA" id="ARBA00023065"/>
    </source>
</evidence>
<comment type="subcellular location">
    <subcellularLocation>
        <location evidence="1">Cell membrane</location>
        <topology evidence="1">Multi-pass membrane protein</topology>
    </subcellularLocation>
</comment>
<gene>
    <name evidence="12" type="ORF">COHA_003958</name>
</gene>
<dbReference type="AlphaFoldDB" id="A0AAD5DTQ5"/>
<proteinExistence type="inferred from homology"/>
<feature type="transmembrane region" description="Helical" evidence="11">
    <location>
        <begin position="55"/>
        <end position="76"/>
    </location>
</feature>
<keyword evidence="4" id="KW-1003">Cell membrane</keyword>
<keyword evidence="9" id="KW-0407">Ion channel</keyword>
<organism evidence="12 13">
    <name type="scientific">Chlorella ohadii</name>
    <dbReference type="NCBI Taxonomy" id="2649997"/>
    <lineage>
        <taxon>Eukaryota</taxon>
        <taxon>Viridiplantae</taxon>
        <taxon>Chlorophyta</taxon>
        <taxon>core chlorophytes</taxon>
        <taxon>Trebouxiophyceae</taxon>
        <taxon>Chlorellales</taxon>
        <taxon>Chlorellaceae</taxon>
        <taxon>Chlorella clade</taxon>
        <taxon>Chlorella</taxon>
    </lineage>
</organism>